<proteinExistence type="predicted"/>
<dbReference type="Proteomes" id="UP000271098">
    <property type="component" value="Unassembled WGS sequence"/>
</dbReference>
<dbReference type="PANTHER" id="PTHR11606">
    <property type="entry name" value="GLUTAMATE DEHYDROGENASE"/>
    <property type="match status" value="1"/>
</dbReference>
<dbReference type="GO" id="GO:0006538">
    <property type="term" value="P:L-glutamate catabolic process"/>
    <property type="evidence" value="ECO:0007669"/>
    <property type="project" value="TreeGrafter"/>
</dbReference>
<dbReference type="Gene3D" id="3.40.50.720">
    <property type="entry name" value="NAD(P)-binding Rossmann-like Domain"/>
    <property type="match status" value="1"/>
</dbReference>
<dbReference type="OrthoDB" id="5854192at2759"/>
<evidence type="ECO:0000259" key="2">
    <source>
        <dbReference type="Pfam" id="PF00208"/>
    </source>
</evidence>
<keyword evidence="4" id="KW-1185">Reference proteome</keyword>
<organism evidence="5">
    <name type="scientific">Gongylonema pulchrum</name>
    <dbReference type="NCBI Taxonomy" id="637853"/>
    <lineage>
        <taxon>Eukaryota</taxon>
        <taxon>Metazoa</taxon>
        <taxon>Ecdysozoa</taxon>
        <taxon>Nematoda</taxon>
        <taxon>Chromadorea</taxon>
        <taxon>Rhabditida</taxon>
        <taxon>Spirurina</taxon>
        <taxon>Spiruromorpha</taxon>
        <taxon>Spiruroidea</taxon>
        <taxon>Gongylonematidae</taxon>
        <taxon>Gongylonema</taxon>
    </lineage>
</organism>
<evidence type="ECO:0000313" key="5">
    <source>
        <dbReference type="WBParaSite" id="GPUH_0000786101-mRNA-1"/>
    </source>
</evidence>
<feature type="domain" description="Glutamate/phenylalanine/leucine/valine/L-tryptophan dehydrogenase C-terminal" evidence="2">
    <location>
        <begin position="8"/>
        <end position="99"/>
    </location>
</feature>
<dbReference type="AlphaFoldDB" id="A0A183DGL1"/>
<reference evidence="3 4" key="2">
    <citation type="submission" date="2018-11" db="EMBL/GenBank/DDBJ databases">
        <authorList>
            <consortium name="Pathogen Informatics"/>
        </authorList>
    </citation>
    <scope>NUCLEOTIDE SEQUENCE [LARGE SCALE GENOMIC DNA]</scope>
</reference>
<dbReference type="EMBL" id="UYRT01021350">
    <property type="protein sequence ID" value="VDK59908.1"/>
    <property type="molecule type" value="Genomic_DNA"/>
</dbReference>
<dbReference type="InterPro" id="IPR006096">
    <property type="entry name" value="Glu/Leu/Phe/Val/Trp_DH_C"/>
</dbReference>
<evidence type="ECO:0000313" key="4">
    <source>
        <dbReference type="Proteomes" id="UP000271098"/>
    </source>
</evidence>
<keyword evidence="1" id="KW-0560">Oxidoreductase</keyword>
<dbReference type="Pfam" id="PF00208">
    <property type="entry name" value="ELFV_dehydrog"/>
    <property type="match status" value="1"/>
</dbReference>
<gene>
    <name evidence="3" type="ORF">GPUH_LOCUS7853</name>
</gene>
<dbReference type="InterPro" id="IPR036291">
    <property type="entry name" value="NAD(P)-bd_dom_sf"/>
</dbReference>
<accession>A0A183DGL1</accession>
<sequence>MLETPRCGFGNVGTYTSQFLSKAGGVIIGIQEYNCSLYNPNGINISELIKYRDQQKTIEGFPGAKAFEPFGDLIYEECDIVIPAACEKVINKNNAGRIKAK</sequence>
<dbReference type="WBParaSite" id="GPUH_0000786101-mRNA-1">
    <property type="protein sequence ID" value="GPUH_0000786101-mRNA-1"/>
    <property type="gene ID" value="GPUH_0000786101"/>
</dbReference>
<dbReference type="GO" id="GO:0005739">
    <property type="term" value="C:mitochondrion"/>
    <property type="evidence" value="ECO:0007669"/>
    <property type="project" value="TreeGrafter"/>
</dbReference>
<dbReference type="SUPFAM" id="SSF51735">
    <property type="entry name" value="NAD(P)-binding Rossmann-fold domains"/>
    <property type="match status" value="1"/>
</dbReference>
<evidence type="ECO:0000256" key="1">
    <source>
        <dbReference type="ARBA" id="ARBA00023002"/>
    </source>
</evidence>
<dbReference type="PANTHER" id="PTHR11606:SF13">
    <property type="entry name" value="GLUTAMATE DEHYDROGENASE 1, MITOCHONDRIAL"/>
    <property type="match status" value="1"/>
</dbReference>
<protein>
    <submittedName>
        <fullName evidence="5">ELFV_dehydrog domain-containing protein</fullName>
    </submittedName>
</protein>
<name>A0A183DGL1_9BILA</name>
<reference evidence="5" key="1">
    <citation type="submission" date="2016-06" db="UniProtKB">
        <authorList>
            <consortium name="WormBaseParasite"/>
        </authorList>
    </citation>
    <scope>IDENTIFICATION</scope>
</reference>
<dbReference type="GO" id="GO:0004352">
    <property type="term" value="F:glutamate dehydrogenase (NAD+) activity"/>
    <property type="evidence" value="ECO:0007669"/>
    <property type="project" value="TreeGrafter"/>
</dbReference>
<evidence type="ECO:0000313" key="3">
    <source>
        <dbReference type="EMBL" id="VDK59908.1"/>
    </source>
</evidence>